<evidence type="ECO:0000256" key="4">
    <source>
        <dbReference type="ARBA" id="ARBA00038303"/>
    </source>
</evidence>
<dbReference type="AlphaFoldDB" id="A0A381V269"/>
<dbReference type="PANTHER" id="PTHR33603:SF1">
    <property type="entry name" value="RIBOSOMAL RNA LARGE SUBUNIT METHYLTRANSFERASE H"/>
    <property type="match status" value="1"/>
</dbReference>
<dbReference type="CDD" id="cd18081">
    <property type="entry name" value="RlmH-like"/>
    <property type="match status" value="1"/>
</dbReference>
<dbReference type="SUPFAM" id="SSF75217">
    <property type="entry name" value="alpha/beta knot"/>
    <property type="match status" value="1"/>
</dbReference>
<dbReference type="EMBL" id="UINC01007662">
    <property type="protein sequence ID" value="SVA34496.1"/>
    <property type="molecule type" value="Genomic_DNA"/>
</dbReference>
<proteinExistence type="inferred from homology"/>
<keyword evidence="1" id="KW-0489">Methyltransferase</keyword>
<organism evidence="5">
    <name type="scientific">marine metagenome</name>
    <dbReference type="NCBI Taxonomy" id="408172"/>
    <lineage>
        <taxon>unclassified sequences</taxon>
        <taxon>metagenomes</taxon>
        <taxon>ecological metagenomes</taxon>
    </lineage>
</organism>
<sequence length="156" mass="17648">MRITILAIGTRLPGWTYDGFRVYQQRMPRDITLDLEEIPLVSRTSKSRSGPAVEKEGGRLLRRLKQQNLMVALDEAGEPWTSADLAARVQEWLQRHPRIALVIGGPDGLSAACKQRADFSWSLSPLTLPHGLVRVLVAEQLYRAWTILQGHPYHRS</sequence>
<dbReference type="PIRSF" id="PIRSF004505">
    <property type="entry name" value="MT_bac"/>
    <property type="match status" value="1"/>
</dbReference>
<keyword evidence="2" id="KW-0808">Transferase</keyword>
<keyword evidence="3" id="KW-0949">S-adenosyl-L-methionine</keyword>
<dbReference type="GO" id="GO:0032259">
    <property type="term" value="P:methylation"/>
    <property type="evidence" value="ECO:0007669"/>
    <property type="project" value="UniProtKB-KW"/>
</dbReference>
<dbReference type="Gene3D" id="3.40.1280.10">
    <property type="match status" value="1"/>
</dbReference>
<evidence type="ECO:0000256" key="3">
    <source>
        <dbReference type="ARBA" id="ARBA00022691"/>
    </source>
</evidence>
<evidence type="ECO:0000256" key="2">
    <source>
        <dbReference type="ARBA" id="ARBA00022679"/>
    </source>
</evidence>
<dbReference type="InterPro" id="IPR029028">
    <property type="entry name" value="Alpha/beta_knot_MTases"/>
</dbReference>
<dbReference type="NCBIfam" id="TIGR00246">
    <property type="entry name" value="tRNA_RlmH_YbeA"/>
    <property type="match status" value="1"/>
</dbReference>
<dbReference type="GO" id="GO:0008168">
    <property type="term" value="F:methyltransferase activity"/>
    <property type="evidence" value="ECO:0007669"/>
    <property type="project" value="UniProtKB-KW"/>
</dbReference>
<dbReference type="NCBIfam" id="NF000986">
    <property type="entry name" value="PRK00103.1-4"/>
    <property type="match status" value="1"/>
</dbReference>
<protein>
    <recommendedName>
        <fullName evidence="6">Ribosomal RNA large subunit methyltransferase H</fullName>
    </recommendedName>
</protein>
<dbReference type="GO" id="GO:0006364">
    <property type="term" value="P:rRNA processing"/>
    <property type="evidence" value="ECO:0007669"/>
    <property type="project" value="InterPro"/>
</dbReference>
<evidence type="ECO:0000256" key="1">
    <source>
        <dbReference type="ARBA" id="ARBA00022603"/>
    </source>
</evidence>
<reference evidence="5" key="1">
    <citation type="submission" date="2018-05" db="EMBL/GenBank/DDBJ databases">
        <authorList>
            <person name="Lanie J.A."/>
            <person name="Ng W.-L."/>
            <person name="Kazmierczak K.M."/>
            <person name="Andrzejewski T.M."/>
            <person name="Davidsen T.M."/>
            <person name="Wayne K.J."/>
            <person name="Tettelin H."/>
            <person name="Glass J.I."/>
            <person name="Rusch D."/>
            <person name="Podicherti R."/>
            <person name="Tsui H.-C.T."/>
            <person name="Winkler M.E."/>
        </authorList>
    </citation>
    <scope>NUCLEOTIDE SEQUENCE</scope>
</reference>
<dbReference type="HAMAP" id="MF_00658">
    <property type="entry name" value="23SrRNA_methyltr_H"/>
    <property type="match status" value="1"/>
</dbReference>
<gene>
    <name evidence="5" type="ORF">METZ01_LOCUS87350</name>
</gene>
<dbReference type="PANTHER" id="PTHR33603">
    <property type="entry name" value="METHYLTRANSFERASE"/>
    <property type="match status" value="1"/>
</dbReference>
<dbReference type="InterPro" id="IPR003742">
    <property type="entry name" value="RlmH-like"/>
</dbReference>
<name>A0A381V269_9ZZZZ</name>
<comment type="similarity">
    <text evidence="4">Belongs to the RNA methyltransferase RlmH family.</text>
</comment>
<dbReference type="Pfam" id="PF02590">
    <property type="entry name" value="SPOUT_MTase"/>
    <property type="match status" value="1"/>
</dbReference>
<evidence type="ECO:0000313" key="5">
    <source>
        <dbReference type="EMBL" id="SVA34496.1"/>
    </source>
</evidence>
<evidence type="ECO:0008006" key="6">
    <source>
        <dbReference type="Google" id="ProtNLM"/>
    </source>
</evidence>
<accession>A0A381V269</accession>
<dbReference type="InterPro" id="IPR029026">
    <property type="entry name" value="tRNA_m1G_MTases_N"/>
</dbReference>